<gene>
    <name evidence="1" type="ORF">GCM10010251_91130</name>
</gene>
<evidence type="ECO:0000313" key="1">
    <source>
        <dbReference type="EMBL" id="GGR60212.1"/>
    </source>
</evidence>
<dbReference type="RefSeq" id="WP_189943925.1">
    <property type="nucleotide sequence ID" value="NZ_BMSX01000039.1"/>
</dbReference>
<dbReference type="Proteomes" id="UP000658320">
    <property type="component" value="Unassembled WGS sequence"/>
</dbReference>
<reference evidence="1" key="2">
    <citation type="submission" date="2020-09" db="EMBL/GenBank/DDBJ databases">
        <authorList>
            <person name="Sun Q."/>
            <person name="Ohkuma M."/>
        </authorList>
    </citation>
    <scope>NUCLEOTIDE SEQUENCE</scope>
    <source>
        <strain evidence="1">JCM 4346</strain>
    </source>
</reference>
<organism evidence="1 2">
    <name type="scientific">Streptomyces aurantiogriseus</name>
    <dbReference type="NCBI Taxonomy" id="66870"/>
    <lineage>
        <taxon>Bacteria</taxon>
        <taxon>Bacillati</taxon>
        <taxon>Actinomycetota</taxon>
        <taxon>Actinomycetes</taxon>
        <taxon>Kitasatosporales</taxon>
        <taxon>Streptomycetaceae</taxon>
        <taxon>Streptomyces</taxon>
    </lineage>
</organism>
<evidence type="ECO:0000313" key="2">
    <source>
        <dbReference type="Proteomes" id="UP000658320"/>
    </source>
</evidence>
<reference evidence="1" key="1">
    <citation type="journal article" date="2014" name="Int. J. Syst. Evol. Microbiol.">
        <title>Complete genome sequence of Corynebacterium casei LMG S-19264T (=DSM 44701T), isolated from a smear-ripened cheese.</title>
        <authorList>
            <consortium name="US DOE Joint Genome Institute (JGI-PGF)"/>
            <person name="Walter F."/>
            <person name="Albersmeier A."/>
            <person name="Kalinowski J."/>
            <person name="Ruckert C."/>
        </authorList>
    </citation>
    <scope>NUCLEOTIDE SEQUENCE</scope>
    <source>
        <strain evidence="1">JCM 4346</strain>
    </source>
</reference>
<proteinExistence type="predicted"/>
<sequence>MGETTGRAGVGALAGVRTGDIVTLRCSPREAVVAEASAQYVTVQWPWNAIDPNSLMQWNGLRDIPRTPEAPDWDIEPFQVVSPSDAIERHGVCEVGIPETVAYVIHVAEFPEPLDVGWLPRPRTYVSLMAHGVPVPPFAEEIGFTLDPDGDEPIESELIYRPYAFLVDGDEVADSEGRMWRFSVPWNWTAFDDSPGEYPVWPLQLIWRDGGQDPQAAEAVARATSSGAHGDEIARWLARAGLDDAPQLPPSVLAEDL</sequence>
<dbReference type="AlphaFoldDB" id="A0A918KZS9"/>
<name>A0A918KZS9_9ACTN</name>
<comment type="caution">
    <text evidence="1">The sequence shown here is derived from an EMBL/GenBank/DDBJ whole genome shotgun (WGS) entry which is preliminary data.</text>
</comment>
<dbReference type="EMBL" id="BMSX01000039">
    <property type="protein sequence ID" value="GGR60212.1"/>
    <property type="molecule type" value="Genomic_DNA"/>
</dbReference>
<protein>
    <submittedName>
        <fullName evidence="1">Uncharacterized protein</fullName>
    </submittedName>
</protein>
<keyword evidence="2" id="KW-1185">Reference proteome</keyword>
<accession>A0A918KZS9</accession>